<keyword evidence="5" id="KW-0446">Lipid-binding</keyword>
<comment type="caution">
    <text evidence="12">The sequence shown here is derived from an EMBL/GenBank/DDBJ whole genome shotgun (WGS) entry which is preliminary data.</text>
</comment>
<organism evidence="12 13">
    <name type="scientific">Mycoplasmopsis meleagridis ATCC 25294</name>
    <dbReference type="NCBI Taxonomy" id="1264554"/>
    <lineage>
        <taxon>Bacteria</taxon>
        <taxon>Bacillati</taxon>
        <taxon>Mycoplasmatota</taxon>
        <taxon>Mycoplasmoidales</taxon>
        <taxon>Metamycoplasmataceae</taxon>
        <taxon>Mycoplasmopsis</taxon>
    </lineage>
</organism>
<evidence type="ECO:0000313" key="12">
    <source>
        <dbReference type="EMBL" id="KKB26698.1"/>
    </source>
</evidence>
<evidence type="ECO:0000256" key="8">
    <source>
        <dbReference type="RuleBase" id="RU004227"/>
    </source>
</evidence>
<evidence type="ECO:0000256" key="1">
    <source>
        <dbReference type="ARBA" id="ARBA00022490"/>
    </source>
</evidence>
<evidence type="ECO:0000256" key="5">
    <source>
        <dbReference type="ARBA" id="ARBA00023121"/>
    </source>
</evidence>
<sequence length="458" mass="53586">MNKIEETKYNNLHSNRLMKELKLLITDSFIFKNYFSKIKVAIIKDKYIYLLTNKNKKENIDVFNEYKNVFNEVINSLFPDHKYKFIWNEDVDKYKDKNINKEDNIITYLDIRKDHTFENYVEGKFNHEAIKICKMIINGEKNFNPVLIYGKSGLGKTHLLHATINQLLKDNVKVMYINPSIFVREVSSLLQENNQAKIKKMKKALDEIDILMFDDLQSLTVGNKRSTLNLLFTILDERINKQRVTIFTLDKPIDLLIEALDNRLYTRLAMGLQQEIKSPSQEELAKILISILKENNMNPENWDKDAISLITQNFASDVRNLIGGINKIKFHKSEIDSSYNSQYSLSIVKNILSSINKDQITVSPDKIIHFISKYYKINMNEIINKNREKNVVLARNIAIYIIREQLKLPLDKIGSIFGNRDHSTIINSIKNIEKQLKEVNNNLNQTIAEIKDSIYRLK</sequence>
<reference evidence="12 13" key="1">
    <citation type="submission" date="2015-03" db="EMBL/GenBank/DDBJ databases">
        <title>Genome sequence of Mycoplasma meleagridis strain ATCC 25294.</title>
        <authorList>
            <person name="Yacoub E."/>
            <person name="Blanchard A."/>
            <person name="Sirand-Pugnet P."/>
            <person name="Mardassi B.B.A."/>
        </authorList>
    </citation>
    <scope>NUCLEOTIDE SEQUENCE [LARGE SCALE GENOMIC DNA]</scope>
    <source>
        <strain evidence="12 13">ATCC 25294</strain>
    </source>
</reference>
<dbReference type="SMART" id="SM00382">
    <property type="entry name" value="AAA"/>
    <property type="match status" value="1"/>
</dbReference>
<dbReference type="InterPro" id="IPR020591">
    <property type="entry name" value="Chromosome_initiator_DnaA-like"/>
</dbReference>
<dbReference type="InterPro" id="IPR003593">
    <property type="entry name" value="AAA+_ATPase"/>
</dbReference>
<evidence type="ECO:0000256" key="3">
    <source>
        <dbReference type="ARBA" id="ARBA00022741"/>
    </source>
</evidence>
<dbReference type="CDD" id="cd00009">
    <property type="entry name" value="AAA"/>
    <property type="match status" value="1"/>
</dbReference>
<dbReference type="PANTHER" id="PTHR30050">
    <property type="entry name" value="CHROMOSOMAL REPLICATION INITIATOR PROTEIN DNAA"/>
    <property type="match status" value="1"/>
</dbReference>
<dbReference type="Gene3D" id="1.10.1750.10">
    <property type="match status" value="1"/>
</dbReference>
<comment type="function">
    <text evidence="7">Plays an essential role in the initiation and regulation of chromosomal replication. ATP-DnaA binds to the origin of replication (oriC) to initiate formation of the DNA replication initiation complex once per cell cycle. Binds the DnaA box (a 9 base pair repeat at the origin) and separates the double-stranded (ds)DNA. Forms a right-handed helical filament on oriC DNA; dsDNA binds to the exterior of the filament while single-stranded (ss)DNA is stabiized in the filament's interior. The ATP-DnaA-oriC complex binds and stabilizes one strand of the AT-rich DNA unwinding element (DUE), permitting loading of DNA polymerase. After initiation quickly degrades to an ADP-DnaA complex that is not apt for DNA replication. Binds acidic phospholipids.</text>
</comment>
<dbReference type="GO" id="GO:0008289">
    <property type="term" value="F:lipid binding"/>
    <property type="evidence" value="ECO:0007669"/>
    <property type="project" value="UniProtKB-KW"/>
</dbReference>
<dbReference type="RefSeq" id="WP_046097038.1">
    <property type="nucleotide sequence ID" value="NZ_JZXN01000017.1"/>
</dbReference>
<keyword evidence="2 7" id="KW-0235">DNA replication</keyword>
<dbReference type="OrthoDB" id="9807019at2"/>
<dbReference type="SUPFAM" id="SSF48295">
    <property type="entry name" value="TrpR-like"/>
    <property type="match status" value="1"/>
</dbReference>
<name>A0A0F5H0H0_9BACT</name>
<dbReference type="InterPro" id="IPR010921">
    <property type="entry name" value="Trp_repressor/repl_initiator"/>
</dbReference>
<proteinExistence type="inferred from homology"/>
<keyword evidence="9" id="KW-0175">Coiled coil</keyword>
<comment type="similarity">
    <text evidence="8">Belongs to the DnaA family.</text>
</comment>
<evidence type="ECO:0000313" key="13">
    <source>
        <dbReference type="Proteomes" id="UP000033750"/>
    </source>
</evidence>
<dbReference type="AlphaFoldDB" id="A0A0F5H0H0"/>
<dbReference type="InterPro" id="IPR018312">
    <property type="entry name" value="Chromosome_initiator_DnaA_CS"/>
</dbReference>
<keyword evidence="3 7" id="KW-0547">Nucleotide-binding</keyword>
<dbReference type="SMART" id="SM00760">
    <property type="entry name" value="Bac_DnaA_C"/>
    <property type="match status" value="1"/>
</dbReference>
<dbReference type="PRINTS" id="PR00051">
    <property type="entry name" value="DNAA"/>
</dbReference>
<dbReference type="CDD" id="cd06571">
    <property type="entry name" value="Bac_DnaA_C"/>
    <property type="match status" value="1"/>
</dbReference>
<feature type="coiled-coil region" evidence="9">
    <location>
        <begin position="422"/>
        <end position="453"/>
    </location>
</feature>
<keyword evidence="1" id="KW-0963">Cytoplasm</keyword>
<dbReference type="SUPFAM" id="SSF52540">
    <property type="entry name" value="P-loop containing nucleoside triphosphate hydrolases"/>
    <property type="match status" value="1"/>
</dbReference>
<dbReference type="GO" id="GO:0005524">
    <property type="term" value="F:ATP binding"/>
    <property type="evidence" value="ECO:0007669"/>
    <property type="project" value="UniProtKB-KW"/>
</dbReference>
<dbReference type="Proteomes" id="UP000033750">
    <property type="component" value="Unassembled WGS sequence"/>
</dbReference>
<gene>
    <name evidence="12" type="primary">dnaA</name>
    <name evidence="12" type="ORF">MMELEA_00800</name>
</gene>
<accession>A0A0F5H0H0</accession>
<evidence type="ECO:0000256" key="6">
    <source>
        <dbReference type="ARBA" id="ARBA00023125"/>
    </source>
</evidence>
<evidence type="ECO:0000256" key="4">
    <source>
        <dbReference type="ARBA" id="ARBA00022840"/>
    </source>
</evidence>
<dbReference type="PROSITE" id="PS01008">
    <property type="entry name" value="DNAA"/>
    <property type="match status" value="1"/>
</dbReference>
<dbReference type="Gene3D" id="3.40.50.300">
    <property type="entry name" value="P-loop containing nucleotide triphosphate hydrolases"/>
    <property type="match status" value="1"/>
</dbReference>
<dbReference type="InterPro" id="IPR013159">
    <property type="entry name" value="DnaA_C"/>
</dbReference>
<keyword evidence="13" id="KW-1185">Reference proteome</keyword>
<evidence type="ECO:0000256" key="9">
    <source>
        <dbReference type="SAM" id="Coils"/>
    </source>
</evidence>
<dbReference type="GO" id="GO:0006275">
    <property type="term" value="P:regulation of DNA replication"/>
    <property type="evidence" value="ECO:0007669"/>
    <property type="project" value="InterPro"/>
</dbReference>
<dbReference type="GO" id="GO:0003688">
    <property type="term" value="F:DNA replication origin binding"/>
    <property type="evidence" value="ECO:0007669"/>
    <property type="project" value="InterPro"/>
</dbReference>
<dbReference type="GO" id="GO:0005886">
    <property type="term" value="C:plasma membrane"/>
    <property type="evidence" value="ECO:0007669"/>
    <property type="project" value="TreeGrafter"/>
</dbReference>
<evidence type="ECO:0000259" key="11">
    <source>
        <dbReference type="SMART" id="SM00760"/>
    </source>
</evidence>
<dbReference type="NCBIfam" id="NF001154">
    <property type="entry name" value="PRK00149.3-3"/>
    <property type="match status" value="1"/>
</dbReference>
<evidence type="ECO:0000256" key="2">
    <source>
        <dbReference type="ARBA" id="ARBA00022705"/>
    </source>
</evidence>
<dbReference type="EMBL" id="JZXN01000017">
    <property type="protein sequence ID" value="KKB26698.1"/>
    <property type="molecule type" value="Genomic_DNA"/>
</dbReference>
<dbReference type="Pfam" id="PF08299">
    <property type="entry name" value="Bac_DnaA_C"/>
    <property type="match status" value="1"/>
</dbReference>
<dbReference type="Gene3D" id="1.10.8.60">
    <property type="match status" value="1"/>
</dbReference>
<dbReference type="STRING" id="29561.MM26B8_04940"/>
<dbReference type="GO" id="GO:0006270">
    <property type="term" value="P:DNA replication initiation"/>
    <property type="evidence" value="ECO:0007669"/>
    <property type="project" value="InterPro"/>
</dbReference>
<keyword evidence="6 7" id="KW-0238">DNA-binding</keyword>
<dbReference type="InterPro" id="IPR027417">
    <property type="entry name" value="P-loop_NTPase"/>
</dbReference>
<keyword evidence="4 7" id="KW-0067">ATP-binding</keyword>
<evidence type="ECO:0000259" key="10">
    <source>
        <dbReference type="SMART" id="SM00382"/>
    </source>
</evidence>
<dbReference type="PANTHER" id="PTHR30050:SF2">
    <property type="entry name" value="CHROMOSOMAL REPLICATION INITIATOR PROTEIN DNAA"/>
    <property type="match status" value="1"/>
</dbReference>
<evidence type="ECO:0000256" key="7">
    <source>
        <dbReference type="RuleBase" id="RU000577"/>
    </source>
</evidence>
<dbReference type="InterPro" id="IPR013317">
    <property type="entry name" value="DnaA_dom"/>
</dbReference>
<feature type="domain" description="Chromosomal replication initiator DnaA C-terminal" evidence="11">
    <location>
        <begin position="363"/>
        <end position="432"/>
    </location>
</feature>
<dbReference type="Pfam" id="PF00308">
    <property type="entry name" value="Bac_DnaA"/>
    <property type="match status" value="1"/>
</dbReference>
<dbReference type="PATRIC" id="fig|1264554.4.peg.111"/>
<protein>
    <recommendedName>
        <fullName evidence="7">Chromosomal replication initiator protein DnaA</fullName>
    </recommendedName>
</protein>
<feature type="domain" description="AAA+ ATPase" evidence="10">
    <location>
        <begin position="142"/>
        <end position="259"/>
    </location>
</feature>